<evidence type="ECO:0000313" key="2">
    <source>
        <dbReference type="EMBL" id="EOH92727.1"/>
    </source>
</evidence>
<evidence type="ECO:0000313" key="3">
    <source>
        <dbReference type="EMBL" id="EOT61470.1"/>
    </source>
</evidence>
<dbReference type="eggNOG" id="COG1216">
    <property type="taxonomic scope" value="Bacteria"/>
</dbReference>
<reference evidence="2 4" key="1">
    <citation type="submission" date="2013-02" db="EMBL/GenBank/DDBJ databases">
        <title>The Genome Sequence of Enterococcus haemoperoxidus BAA-382.</title>
        <authorList>
            <consortium name="The Broad Institute Genome Sequencing Platform"/>
            <consortium name="The Broad Institute Genome Sequencing Center for Infectious Disease"/>
            <person name="Earl A.M."/>
            <person name="Gilmore M.S."/>
            <person name="Lebreton F."/>
            <person name="Walker B."/>
            <person name="Young S.K."/>
            <person name="Zeng Q."/>
            <person name="Gargeya S."/>
            <person name="Fitzgerald M."/>
            <person name="Haas B."/>
            <person name="Abouelleil A."/>
            <person name="Alvarado L."/>
            <person name="Arachchi H.M."/>
            <person name="Berlin A.M."/>
            <person name="Chapman S.B."/>
            <person name="Dewar J."/>
            <person name="Goldberg J."/>
            <person name="Griggs A."/>
            <person name="Gujja S."/>
            <person name="Hansen M."/>
            <person name="Howarth C."/>
            <person name="Imamovic A."/>
            <person name="Larimer J."/>
            <person name="McCowan C."/>
            <person name="Murphy C."/>
            <person name="Neiman D."/>
            <person name="Pearson M."/>
            <person name="Priest M."/>
            <person name="Roberts A."/>
            <person name="Saif S."/>
            <person name="Shea T."/>
            <person name="Sisk P."/>
            <person name="Sykes S."/>
            <person name="Wortman J."/>
            <person name="Nusbaum C."/>
            <person name="Birren B."/>
        </authorList>
    </citation>
    <scope>NUCLEOTIDE SEQUENCE [LARGE SCALE GENOMIC DNA]</scope>
    <source>
        <strain evidence="2 4">ATCC BAA-382</strain>
    </source>
</reference>
<dbReference type="InterPro" id="IPR001173">
    <property type="entry name" value="Glyco_trans_2-like"/>
</dbReference>
<dbReference type="SUPFAM" id="SSF53448">
    <property type="entry name" value="Nucleotide-diphospho-sugar transferases"/>
    <property type="match status" value="1"/>
</dbReference>
<evidence type="ECO:0000313" key="5">
    <source>
        <dbReference type="Proteomes" id="UP000014197"/>
    </source>
</evidence>
<dbReference type="InterPro" id="IPR029044">
    <property type="entry name" value="Nucleotide-diphossugar_trans"/>
</dbReference>
<dbReference type="OrthoDB" id="119253at2"/>
<dbReference type="STRING" id="155618.RV06_GL001746"/>
<dbReference type="Proteomes" id="UP000014197">
    <property type="component" value="Unassembled WGS sequence"/>
</dbReference>
<reference evidence="3 5" key="2">
    <citation type="submission" date="2013-03" db="EMBL/GenBank/DDBJ databases">
        <title>The Genome Sequence of Enterococcus haemoperoxidus BAA-382 (PacBio/Illumina hybrid assembly).</title>
        <authorList>
            <consortium name="The Broad Institute Genomics Platform"/>
            <consortium name="The Broad Institute Genome Sequencing Center for Infectious Disease"/>
            <person name="Earl A."/>
            <person name="Russ C."/>
            <person name="Gilmore M."/>
            <person name="Surin D."/>
            <person name="Walker B."/>
            <person name="Young S."/>
            <person name="Zeng Q."/>
            <person name="Gargeya S."/>
            <person name="Fitzgerald M."/>
            <person name="Haas B."/>
            <person name="Abouelleil A."/>
            <person name="Allen A.W."/>
            <person name="Alvarado L."/>
            <person name="Arachchi H.M."/>
            <person name="Berlin A.M."/>
            <person name="Chapman S.B."/>
            <person name="Gainer-Dewar J."/>
            <person name="Goldberg J."/>
            <person name="Griggs A."/>
            <person name="Gujja S."/>
            <person name="Hansen M."/>
            <person name="Howarth C."/>
            <person name="Imamovic A."/>
            <person name="Ireland A."/>
            <person name="Larimer J."/>
            <person name="McCowan C."/>
            <person name="Murphy C."/>
            <person name="Pearson M."/>
            <person name="Poon T.W."/>
            <person name="Priest M."/>
            <person name="Roberts A."/>
            <person name="Saif S."/>
            <person name="Shea T."/>
            <person name="Sisk P."/>
            <person name="Sykes S."/>
            <person name="Wortman J."/>
            <person name="Nusbaum C."/>
            <person name="Birren B."/>
        </authorList>
    </citation>
    <scope>NUCLEOTIDE SEQUENCE [LARGE SCALE GENOMIC DNA]</scope>
    <source>
        <strain evidence="3 5">ATCC BAA-382</strain>
    </source>
</reference>
<comment type="caution">
    <text evidence="2">The sequence shown here is derived from an EMBL/GenBank/DDBJ whole genome shotgun (WGS) entry which is preliminary data.</text>
</comment>
<sequence length="277" mass="32229">MENKLVMTIVLYQSEFSKTPSYAYIKKVISEKKSAYLFIYDNSQNAQDDELFYLENVCYVHDGANPGLAKAYNAGGRYLREVHGDLMLLLDQDTLLDESYLETLLGLPLDKGVGAYVPIVSSHGRQISPVFSDKYVGRKSEFPKPGIYSERLMSINSGTVLPTATLSSIGSFNLDFPLDFLDHWLFWKIHQLDKTISVLDHHLVHDLSVLDYRAINSKRYESIISGETLFYKKYDQDKFYNHRKHLLLRTVKQFLRVKNRKIWRRTYLEYRSLMKGK</sequence>
<dbReference type="Proteomes" id="UP000013858">
    <property type="component" value="Unassembled WGS sequence"/>
</dbReference>
<dbReference type="PATRIC" id="fig|1158608.3.peg.2701"/>
<dbReference type="EMBL" id="ASVY01000002">
    <property type="protein sequence ID" value="EOT61470.1"/>
    <property type="molecule type" value="Genomic_DNA"/>
</dbReference>
<keyword evidence="5" id="KW-1185">Reference proteome</keyword>
<protein>
    <recommendedName>
        <fullName evidence="1">Glycosyltransferase 2-like domain-containing protein</fullName>
    </recommendedName>
</protein>
<accession>R2Q897</accession>
<evidence type="ECO:0000259" key="1">
    <source>
        <dbReference type="Pfam" id="PF00535"/>
    </source>
</evidence>
<organism evidence="2 4">
    <name type="scientific">Enterococcus haemoperoxidus ATCC BAA-382</name>
    <dbReference type="NCBI Taxonomy" id="1158608"/>
    <lineage>
        <taxon>Bacteria</taxon>
        <taxon>Bacillati</taxon>
        <taxon>Bacillota</taxon>
        <taxon>Bacilli</taxon>
        <taxon>Lactobacillales</taxon>
        <taxon>Enterococcaceae</taxon>
        <taxon>Enterococcus</taxon>
    </lineage>
</organism>
<dbReference type="AlphaFoldDB" id="R2Q897"/>
<dbReference type="EMBL" id="AJAR01000027">
    <property type="protein sequence ID" value="EOH92727.1"/>
    <property type="molecule type" value="Genomic_DNA"/>
</dbReference>
<gene>
    <name evidence="3" type="ORF">I583_00450</name>
    <name evidence="2" type="ORF">UAW_02766</name>
</gene>
<dbReference type="RefSeq" id="WP_010762924.1">
    <property type="nucleotide sequence ID" value="NZ_KB946316.1"/>
</dbReference>
<name>R2Q897_9ENTE</name>
<evidence type="ECO:0000313" key="4">
    <source>
        <dbReference type="Proteomes" id="UP000013858"/>
    </source>
</evidence>
<dbReference type="Gene3D" id="3.90.550.10">
    <property type="entry name" value="Spore Coat Polysaccharide Biosynthesis Protein SpsA, Chain A"/>
    <property type="match status" value="1"/>
</dbReference>
<feature type="domain" description="Glycosyltransferase 2-like" evidence="1">
    <location>
        <begin position="41"/>
        <end position="121"/>
    </location>
</feature>
<proteinExistence type="predicted"/>
<dbReference type="Pfam" id="PF00535">
    <property type="entry name" value="Glycos_transf_2"/>
    <property type="match status" value="1"/>
</dbReference>